<dbReference type="GO" id="GO:0016236">
    <property type="term" value="P:macroautophagy"/>
    <property type="evidence" value="ECO:0007669"/>
    <property type="project" value="EnsemblFungi"/>
</dbReference>
<keyword evidence="10" id="KW-1185">Reference proteome</keyword>
<keyword evidence="6 8" id="KW-0931">ER-Golgi transport</keyword>
<dbReference type="OMA" id="MVQMQVQ"/>
<evidence type="ECO:0000256" key="4">
    <source>
        <dbReference type="ARBA" id="ARBA00022448"/>
    </source>
</evidence>
<dbReference type="SUPFAM" id="SSF111126">
    <property type="entry name" value="Ligand-binding domain in the NO signalling and Golgi transport"/>
    <property type="match status" value="1"/>
</dbReference>
<dbReference type="GO" id="GO:1990070">
    <property type="term" value="C:TRAPPI protein complex"/>
    <property type="evidence" value="ECO:0007669"/>
    <property type="project" value="EnsemblFungi"/>
</dbReference>
<dbReference type="Gene3D" id="3.30.1380.20">
    <property type="entry name" value="Trafficking protein particle complex subunit 3"/>
    <property type="match status" value="1"/>
</dbReference>
<sequence>MPQSRSSSLSSSNPANAPQVRHLKALGDDTWKNKVEKVNAEFFHLTYGTIVAQLCEEYAGDYARVNGELFQIGYNLGVRLIEDFLARTALPRCDTFLKTSEVVSKCAFKIFLNLTPEVAHWNAARDSFDLVFGENPLAEHVELPPGASGQLWFSNVLCGVLRGALEMVQLDCDVEFVSDTLRGDMSTDIRVKLNKVLRDEIPAGED</sequence>
<dbReference type="GO" id="GO:0032258">
    <property type="term" value="P:cytoplasm to vacuole targeting by the Cvt pathway"/>
    <property type="evidence" value="ECO:0007669"/>
    <property type="project" value="EnsemblFungi"/>
</dbReference>
<dbReference type="InterPro" id="IPR024096">
    <property type="entry name" value="NO_sig/Golgi_transp_ligand-bd"/>
</dbReference>
<dbReference type="GO" id="GO:1990071">
    <property type="term" value="C:TRAPPII protein complex"/>
    <property type="evidence" value="ECO:0007669"/>
    <property type="project" value="EnsemblFungi"/>
</dbReference>
<evidence type="ECO:0000256" key="5">
    <source>
        <dbReference type="ARBA" id="ARBA00022824"/>
    </source>
</evidence>
<dbReference type="GO" id="GO:0005085">
    <property type="term" value="F:guanyl-nucleotide exchange factor activity"/>
    <property type="evidence" value="ECO:0007669"/>
    <property type="project" value="EnsemblFungi"/>
</dbReference>
<organism evidence="9 10">
    <name type="scientific">Huiozyma naganishii (strain ATCC MYA-139 / BCRC 22969 / CBS 8797 / KCTC 17520 / NBRC 10181 / NCYC 3082 / Yp74L-3)</name>
    <name type="common">Yeast</name>
    <name type="synonym">Kazachstania naganishii</name>
    <dbReference type="NCBI Taxonomy" id="1071383"/>
    <lineage>
        <taxon>Eukaryota</taxon>
        <taxon>Fungi</taxon>
        <taxon>Dikarya</taxon>
        <taxon>Ascomycota</taxon>
        <taxon>Saccharomycotina</taxon>
        <taxon>Saccharomycetes</taxon>
        <taxon>Saccharomycetales</taxon>
        <taxon>Saccharomycetaceae</taxon>
        <taxon>Huiozyma</taxon>
    </lineage>
</organism>
<dbReference type="eggNOG" id="KOG3330">
    <property type="taxonomic scope" value="Eukaryota"/>
</dbReference>
<dbReference type="PIRSF" id="PIRSF018293">
    <property type="entry name" value="TRAPP_I_complex_Bet3"/>
    <property type="match status" value="1"/>
</dbReference>
<comment type="similarity">
    <text evidence="3 8">Belongs to the TRAPP small subunits family. BET3 subfamily.</text>
</comment>
<dbReference type="GO" id="GO:0006891">
    <property type="term" value="P:intra-Golgi vesicle-mediated transport"/>
    <property type="evidence" value="ECO:0007669"/>
    <property type="project" value="EnsemblFungi"/>
</dbReference>
<dbReference type="Proteomes" id="UP000006310">
    <property type="component" value="Chromosome 3"/>
</dbReference>
<reference evidence="10" key="2">
    <citation type="submission" date="2012-08" db="EMBL/GenBank/DDBJ databases">
        <title>Genome sequence of Kazachstania naganishii.</title>
        <authorList>
            <person name="Gordon J.L."/>
            <person name="Armisen D."/>
            <person name="Proux-Wera E."/>
            <person name="OhEigeartaigh S.S."/>
            <person name="Byrne K.P."/>
            <person name="Wolfe K.H."/>
        </authorList>
    </citation>
    <scope>NUCLEOTIDE SEQUENCE [LARGE SCALE GENOMIC DNA]</scope>
    <source>
        <strain evidence="10">ATCC MYA-139 / BCRC 22969 / CBS 8797 / CCRC 22969 / KCTC 17520 / NBRC 10181 / NCYC 3082</strain>
    </source>
</reference>
<dbReference type="InterPro" id="IPR007194">
    <property type="entry name" value="TRAPP_component"/>
</dbReference>
<comment type="subcellular location">
    <subcellularLocation>
        <location evidence="2">Endoplasmic reticulum</location>
    </subcellularLocation>
    <subcellularLocation>
        <location evidence="1 8">Golgi apparatus</location>
        <location evidence="1 8">cis-Golgi network</location>
    </subcellularLocation>
</comment>
<dbReference type="HOGENOM" id="CLU_087110_0_0_1"/>
<keyword evidence="4 8" id="KW-0813">Transport</keyword>
<dbReference type="GO" id="GO:0005783">
    <property type="term" value="C:endoplasmic reticulum"/>
    <property type="evidence" value="ECO:0007669"/>
    <property type="project" value="UniProtKB-SubCell"/>
</dbReference>
<dbReference type="CDD" id="cd14942">
    <property type="entry name" value="TRAPPC3_bet3"/>
    <property type="match status" value="1"/>
</dbReference>
<gene>
    <name evidence="9" type="primary">KNAG0C06320</name>
    <name evidence="9" type="ordered locus">KNAG_0C06320</name>
</gene>
<evidence type="ECO:0000256" key="8">
    <source>
        <dbReference type="PIRNR" id="PIRNR018293"/>
    </source>
</evidence>
<evidence type="ECO:0000256" key="2">
    <source>
        <dbReference type="ARBA" id="ARBA00004240"/>
    </source>
</evidence>
<proteinExistence type="inferred from homology"/>
<evidence type="ECO:0000256" key="6">
    <source>
        <dbReference type="ARBA" id="ARBA00022892"/>
    </source>
</evidence>
<dbReference type="AlphaFoldDB" id="J7S6F2"/>
<accession>J7S6F2</accession>
<keyword evidence="7 8" id="KW-0333">Golgi apparatus</keyword>
<evidence type="ECO:0000313" key="9">
    <source>
        <dbReference type="EMBL" id="CCK69726.1"/>
    </source>
</evidence>
<dbReference type="RefSeq" id="XP_022463972.1">
    <property type="nucleotide sequence ID" value="XM_022607369.1"/>
</dbReference>
<evidence type="ECO:0000256" key="7">
    <source>
        <dbReference type="ARBA" id="ARBA00023034"/>
    </source>
</evidence>
<dbReference type="PANTHER" id="PTHR13048">
    <property type="entry name" value="TRAFFICKING PROTEIN PARTICLE COMPLEX SUBUNIT 3"/>
    <property type="match status" value="1"/>
</dbReference>
<dbReference type="Pfam" id="PF04051">
    <property type="entry name" value="TRAPP"/>
    <property type="match status" value="1"/>
</dbReference>
<evidence type="ECO:0000256" key="3">
    <source>
        <dbReference type="ARBA" id="ARBA00006218"/>
    </source>
</evidence>
<dbReference type="EMBL" id="HE978316">
    <property type="protein sequence ID" value="CCK69726.1"/>
    <property type="molecule type" value="Genomic_DNA"/>
</dbReference>
<dbReference type="KEGG" id="kng:KNAG_0C06320"/>
<dbReference type="GO" id="GO:1990072">
    <property type="term" value="C:TRAPPIII protein complex"/>
    <property type="evidence" value="ECO:0007669"/>
    <property type="project" value="EnsemblFungi"/>
</dbReference>
<dbReference type="OrthoDB" id="10262857at2759"/>
<evidence type="ECO:0000313" key="10">
    <source>
        <dbReference type="Proteomes" id="UP000006310"/>
    </source>
</evidence>
<dbReference type="FunFam" id="3.30.1380.20:FF:000001">
    <property type="entry name" value="Trafficking protein particle complex subunit BET3"/>
    <property type="match status" value="1"/>
</dbReference>
<dbReference type="InterPro" id="IPR016721">
    <property type="entry name" value="Bet3"/>
</dbReference>
<dbReference type="GeneID" id="34525406"/>
<dbReference type="GO" id="GO:0006888">
    <property type="term" value="P:endoplasmic reticulum to Golgi vesicle-mediated transport"/>
    <property type="evidence" value="ECO:0007669"/>
    <property type="project" value="EnsemblFungi"/>
</dbReference>
<dbReference type="GO" id="GO:0006995">
    <property type="term" value="P:cellular response to nitrogen starvation"/>
    <property type="evidence" value="ECO:0007669"/>
    <property type="project" value="EnsemblFungi"/>
</dbReference>
<protein>
    <recommendedName>
        <fullName evidence="8">Trafficking protein particle complex subunit BET3</fullName>
    </recommendedName>
</protein>
<keyword evidence="5" id="KW-0256">Endoplasmic reticulum</keyword>
<evidence type="ECO:0000256" key="1">
    <source>
        <dbReference type="ARBA" id="ARBA00004222"/>
    </source>
</evidence>
<name>J7S6F2_HUIN7</name>
<reference evidence="9 10" key="1">
    <citation type="journal article" date="2011" name="Proc. Natl. Acad. Sci. U.S.A.">
        <title>Evolutionary erosion of yeast sex chromosomes by mating-type switching accidents.</title>
        <authorList>
            <person name="Gordon J.L."/>
            <person name="Armisen D."/>
            <person name="Proux-Wera E."/>
            <person name="Oheigeartaigh S.S."/>
            <person name="Byrne K.P."/>
            <person name="Wolfe K.H."/>
        </authorList>
    </citation>
    <scope>NUCLEOTIDE SEQUENCE [LARGE SCALE GENOMIC DNA]</scope>
    <source>
        <strain evidence="10">ATCC MYA-139 / BCRC 22969 / CBS 8797 / CCRC 22969 / KCTC 17520 / NBRC 10181 / NCYC 3082</strain>
    </source>
</reference>
<dbReference type="STRING" id="1071383.J7S6F2"/>
<dbReference type="GO" id="GO:0033106">
    <property type="term" value="C:cis-Golgi network membrane"/>
    <property type="evidence" value="ECO:0007669"/>
    <property type="project" value="EnsemblFungi"/>
</dbReference>